<dbReference type="CDD" id="cd00431">
    <property type="entry name" value="cysteine_hydrolases"/>
    <property type="match status" value="1"/>
</dbReference>
<dbReference type="GeneID" id="7333621"/>
<feature type="domain" description="Isochorismatase-like" evidence="2">
    <location>
        <begin position="12"/>
        <end position="199"/>
    </location>
</feature>
<dbReference type="EMBL" id="CP001340">
    <property type="protein sequence ID" value="ACL94693.1"/>
    <property type="molecule type" value="Genomic_DNA"/>
</dbReference>
<dbReference type="AlphaFoldDB" id="A0A0H3C612"/>
<reference evidence="3 4" key="1">
    <citation type="journal article" date="2010" name="J. Bacteriol.">
        <title>The genetic basis of laboratory adaptation in Caulobacter crescentus.</title>
        <authorList>
            <person name="Marks M.E."/>
            <person name="Castro-Rojas C.M."/>
            <person name="Teiling C."/>
            <person name="Du L."/>
            <person name="Kapatral V."/>
            <person name="Walunas T.L."/>
            <person name="Crosson S."/>
        </authorList>
    </citation>
    <scope>NUCLEOTIDE SEQUENCE [LARGE SCALE GENOMIC DNA]</scope>
    <source>
        <strain evidence="4">NA1000 / CB15N</strain>
    </source>
</reference>
<keyword evidence="1 3" id="KW-0378">Hydrolase</keyword>
<evidence type="ECO:0000259" key="2">
    <source>
        <dbReference type="Pfam" id="PF00857"/>
    </source>
</evidence>
<dbReference type="GO" id="GO:0016787">
    <property type="term" value="F:hydrolase activity"/>
    <property type="evidence" value="ECO:0007669"/>
    <property type="project" value="UniProtKB-KW"/>
</dbReference>
<evidence type="ECO:0000313" key="3">
    <source>
        <dbReference type="EMBL" id="ACL94693.1"/>
    </source>
</evidence>
<dbReference type="PANTHER" id="PTHR43540:SF6">
    <property type="entry name" value="ISOCHORISMATASE-LIKE DOMAIN-CONTAINING PROTEIN"/>
    <property type="match status" value="1"/>
</dbReference>
<name>A0A0H3C612_CAUVN</name>
<dbReference type="RefSeq" id="YP_002516601.1">
    <property type="nucleotide sequence ID" value="NC_011916.1"/>
</dbReference>
<evidence type="ECO:0000313" key="4">
    <source>
        <dbReference type="Proteomes" id="UP000001364"/>
    </source>
</evidence>
<dbReference type="PhylomeDB" id="A0A0H3C612"/>
<dbReference type="SMR" id="A0A0H3C612"/>
<dbReference type="HOGENOM" id="CLU_068979_8_2_5"/>
<dbReference type="PATRIC" id="fig|565050.3.peg.1210"/>
<organism evidence="3 4">
    <name type="scientific">Caulobacter vibrioides (strain NA1000 / CB15N)</name>
    <name type="common">Caulobacter crescentus</name>
    <dbReference type="NCBI Taxonomy" id="565050"/>
    <lineage>
        <taxon>Bacteria</taxon>
        <taxon>Pseudomonadati</taxon>
        <taxon>Pseudomonadota</taxon>
        <taxon>Alphaproteobacteria</taxon>
        <taxon>Caulobacterales</taxon>
        <taxon>Caulobacteraceae</taxon>
        <taxon>Caulobacter</taxon>
    </lineage>
</organism>
<dbReference type="EC" id="3.5.1.-" evidence="3"/>
<dbReference type="Pfam" id="PF00857">
    <property type="entry name" value="Isochorismatase"/>
    <property type="match status" value="1"/>
</dbReference>
<dbReference type="RefSeq" id="WP_010919054.1">
    <property type="nucleotide sequence ID" value="NC_011916.1"/>
</dbReference>
<keyword evidence="4" id="KW-1185">Reference proteome</keyword>
<dbReference type="InterPro" id="IPR000868">
    <property type="entry name" value="Isochorismatase-like_dom"/>
</dbReference>
<dbReference type="InterPro" id="IPR050272">
    <property type="entry name" value="Isochorismatase-like_hydrls"/>
</dbReference>
<dbReference type="Gene3D" id="3.40.50.850">
    <property type="entry name" value="Isochorismatase-like"/>
    <property type="match status" value="1"/>
</dbReference>
<proteinExistence type="predicted"/>
<dbReference type="Proteomes" id="UP000001364">
    <property type="component" value="Chromosome"/>
</dbReference>
<evidence type="ECO:0000256" key="1">
    <source>
        <dbReference type="ARBA" id="ARBA00022801"/>
    </source>
</evidence>
<dbReference type="SUPFAM" id="SSF52499">
    <property type="entry name" value="Isochorismatase-like hydrolases"/>
    <property type="match status" value="1"/>
</dbReference>
<sequence length="209" mass="22363">MSLPAWIAPQRTALMIVDMQVDFAAPEGLSAQWGMDLSAVPGALAAAQRLAEAARAAGTPVVFVGLFTTPETDSDVWGERLRRQGHTAEDSPGLCRAGAPGSAFVGPQPQADDLVFRKTRYSPFWDTDIAARLRSMGVDTLVLAGLTTECCIDSTARDAFNHDFHVFVSIDACAAYEPELHAAALRMLELNTAILTDSDSVVVAWRSAV</sequence>
<dbReference type="InterPro" id="IPR036380">
    <property type="entry name" value="Isochorismatase-like_sf"/>
</dbReference>
<protein>
    <submittedName>
        <fullName evidence="3">Pyrazinamidase/nicotinamidase</fullName>
        <ecNumber evidence="3">3.5.1.-</ecNumber>
    </submittedName>
</protein>
<dbReference type="PANTHER" id="PTHR43540">
    <property type="entry name" value="PEROXYUREIDOACRYLATE/UREIDOACRYLATE AMIDOHYDROLASE-RELATED"/>
    <property type="match status" value="1"/>
</dbReference>
<dbReference type="OrthoDB" id="9807387at2"/>
<gene>
    <name evidence="3" type="ordered locus">CCNA_01228</name>
</gene>
<accession>A0A0H3C612</accession>
<dbReference type="KEGG" id="ccs:CCNA_01228"/>